<protein>
    <submittedName>
        <fullName evidence="2">Exoribonuclease R</fullName>
    </submittedName>
</protein>
<dbReference type="GO" id="GO:0003723">
    <property type="term" value="F:RNA binding"/>
    <property type="evidence" value="ECO:0007669"/>
    <property type="project" value="InterPro"/>
</dbReference>
<dbReference type="AlphaFoldDB" id="A0A852RHJ9"/>
<dbReference type="InterPro" id="IPR050180">
    <property type="entry name" value="RNR_Ribonuclease"/>
</dbReference>
<feature type="domain" description="RNB" evidence="1">
    <location>
        <begin position="51"/>
        <end position="402"/>
    </location>
</feature>
<dbReference type="EMBL" id="JACCBD010000001">
    <property type="protein sequence ID" value="NYD26152.1"/>
    <property type="molecule type" value="Genomic_DNA"/>
</dbReference>
<dbReference type="GO" id="GO:0000932">
    <property type="term" value="C:P-body"/>
    <property type="evidence" value="ECO:0007669"/>
    <property type="project" value="TreeGrafter"/>
</dbReference>
<gene>
    <name evidence="2" type="ORF">BJ960_000955</name>
</gene>
<proteinExistence type="predicted"/>
<sequence length="508" mass="53092">MPSRRTHIAPHAPGGQLAAALTALREANGIVDAFPPEALAEAVSAAPPVPDLDLRDIEFVTLDPAESRDLDQAFHIERTGRAGFMLRYAIADVPGFVAPCGALDAEARRRGQTLYLPDGSVPLHPRELSEGRASLLPNEDRSAFVWTIELDADGRAALDGADVGPARVERARIRSRAKLDYASAQVAVDSGTAGPGTGAAGAGAPPTGTAAAAAALALLPVVGELRIACERARGGASLNMAEEEVVRDEHGYRIERRFPLRVEEWNAQLSLLTGMAAGRIMLDGGIGILRTMLPPDATALAEFHGRVAALGLPWPDGIPYGEYLRTVPADTPAGAAVLHAASSLFRGADYAAFGVTHDGVTLAPPEHPEQAAIAAPYAHVTAPLRRLVDRWGLAICEALCAGRDVPEWALASLGEVPGLMRSSAAIAGRLNSEALDRIEAALLRDRAGEAFDAVVLEARGETARVQIVDPAVTARVPNPGGALVAGRHARVRVVRADVATGTIELVAA</sequence>
<comment type="caution">
    <text evidence="2">The sequence shown here is derived from an EMBL/GenBank/DDBJ whole genome shotgun (WGS) entry which is preliminary data.</text>
</comment>
<reference evidence="2 3" key="1">
    <citation type="submission" date="2020-07" db="EMBL/GenBank/DDBJ databases">
        <title>Sequencing the genomes of 1000 actinobacteria strains.</title>
        <authorList>
            <person name="Klenk H.-P."/>
        </authorList>
    </citation>
    <scope>NUCLEOTIDE SEQUENCE [LARGE SCALE GENOMIC DNA]</scope>
    <source>
        <strain evidence="2 3">DSM 17380</strain>
    </source>
</reference>
<organism evidence="2 3">
    <name type="scientific">Leucobacter aridicollis</name>
    <dbReference type="NCBI Taxonomy" id="283878"/>
    <lineage>
        <taxon>Bacteria</taxon>
        <taxon>Bacillati</taxon>
        <taxon>Actinomycetota</taxon>
        <taxon>Actinomycetes</taxon>
        <taxon>Micrococcales</taxon>
        <taxon>Microbacteriaceae</taxon>
        <taxon>Leucobacter</taxon>
    </lineage>
</organism>
<dbReference type="GO" id="GO:0006402">
    <property type="term" value="P:mRNA catabolic process"/>
    <property type="evidence" value="ECO:0007669"/>
    <property type="project" value="TreeGrafter"/>
</dbReference>
<dbReference type="InterPro" id="IPR012340">
    <property type="entry name" value="NA-bd_OB-fold"/>
</dbReference>
<name>A0A852RHJ9_9MICO</name>
<dbReference type="PANTHER" id="PTHR23355:SF42">
    <property type="entry name" value="RIBONUCLEASE II, CHLOROPLASTIC_MITOCHONDRIAL"/>
    <property type="match status" value="1"/>
</dbReference>
<keyword evidence="3" id="KW-1185">Reference proteome</keyword>
<dbReference type="Proteomes" id="UP000586095">
    <property type="component" value="Unassembled WGS sequence"/>
</dbReference>
<evidence type="ECO:0000313" key="3">
    <source>
        <dbReference type="Proteomes" id="UP000586095"/>
    </source>
</evidence>
<accession>A0A852RHJ9</accession>
<dbReference type="SMART" id="SM00955">
    <property type="entry name" value="RNB"/>
    <property type="match status" value="1"/>
</dbReference>
<dbReference type="PANTHER" id="PTHR23355">
    <property type="entry name" value="RIBONUCLEASE"/>
    <property type="match status" value="1"/>
</dbReference>
<dbReference type="RefSeq" id="WP_185986466.1">
    <property type="nucleotide sequence ID" value="NZ_BAAALZ010000002.1"/>
</dbReference>
<evidence type="ECO:0000259" key="1">
    <source>
        <dbReference type="SMART" id="SM00955"/>
    </source>
</evidence>
<dbReference type="InterPro" id="IPR040596">
    <property type="entry name" value="RNase_II_C_S1"/>
</dbReference>
<dbReference type="InterPro" id="IPR001900">
    <property type="entry name" value="RNase_II/R"/>
</dbReference>
<dbReference type="GO" id="GO:0000175">
    <property type="term" value="F:3'-5'-RNA exonuclease activity"/>
    <property type="evidence" value="ECO:0007669"/>
    <property type="project" value="TreeGrafter"/>
</dbReference>
<evidence type="ECO:0000313" key="2">
    <source>
        <dbReference type="EMBL" id="NYD26152.1"/>
    </source>
</evidence>
<dbReference type="Pfam" id="PF00773">
    <property type="entry name" value="RNB"/>
    <property type="match status" value="1"/>
</dbReference>
<dbReference type="SUPFAM" id="SSF50249">
    <property type="entry name" value="Nucleic acid-binding proteins"/>
    <property type="match status" value="1"/>
</dbReference>
<dbReference type="Pfam" id="PF18614">
    <property type="entry name" value="RNase_II_C_S1"/>
    <property type="match status" value="1"/>
</dbReference>